<evidence type="ECO:0000256" key="10">
    <source>
        <dbReference type="SAM" id="Coils"/>
    </source>
</evidence>
<keyword evidence="5 11" id="KW-1133">Transmembrane helix</keyword>
<dbReference type="EMBL" id="CP048617">
    <property type="protein sequence ID" value="QIB27459.1"/>
    <property type="molecule type" value="Genomic_DNA"/>
</dbReference>
<keyword evidence="6 11" id="KW-0472">Membrane</keyword>
<dbReference type="CDD" id="cd12912">
    <property type="entry name" value="PDC2_MCP_like"/>
    <property type="match status" value="1"/>
</dbReference>
<evidence type="ECO:0000259" key="13">
    <source>
        <dbReference type="PROSITE" id="PS50885"/>
    </source>
</evidence>
<evidence type="ECO:0000256" key="11">
    <source>
        <dbReference type="SAM" id="Phobius"/>
    </source>
</evidence>
<keyword evidence="3" id="KW-0145">Chemotaxis</keyword>
<evidence type="ECO:0000256" key="3">
    <source>
        <dbReference type="ARBA" id="ARBA00022500"/>
    </source>
</evidence>
<feature type="domain" description="HAMP" evidence="13">
    <location>
        <begin position="316"/>
        <end position="368"/>
    </location>
</feature>
<dbReference type="InterPro" id="IPR033479">
    <property type="entry name" value="dCache_1"/>
</dbReference>
<dbReference type="SMART" id="SM00283">
    <property type="entry name" value="MA"/>
    <property type="match status" value="1"/>
</dbReference>
<dbReference type="Pfam" id="PF00015">
    <property type="entry name" value="MCPsignal"/>
    <property type="match status" value="1"/>
</dbReference>
<dbReference type="PROSITE" id="PS50111">
    <property type="entry name" value="CHEMOTAXIS_TRANSDUC_2"/>
    <property type="match status" value="1"/>
</dbReference>
<dbReference type="InterPro" id="IPR029151">
    <property type="entry name" value="Sensor-like_sf"/>
</dbReference>
<dbReference type="PANTHER" id="PTHR32089">
    <property type="entry name" value="METHYL-ACCEPTING CHEMOTAXIS PROTEIN MCPB"/>
    <property type="match status" value="1"/>
</dbReference>
<keyword evidence="10" id="KW-0175">Coiled coil</keyword>
<evidence type="ECO:0000313" key="15">
    <source>
        <dbReference type="Proteomes" id="UP000464452"/>
    </source>
</evidence>
<dbReference type="Pfam" id="PF00672">
    <property type="entry name" value="HAMP"/>
    <property type="match status" value="1"/>
</dbReference>
<keyword evidence="7 9" id="KW-0807">Transducer</keyword>
<comment type="subcellular location">
    <subcellularLocation>
        <location evidence="1">Cell membrane</location>
        <topology evidence="1">Multi-pass membrane protein</topology>
    </subcellularLocation>
</comment>
<keyword evidence="4 11" id="KW-0812">Transmembrane</keyword>
<dbReference type="Pfam" id="PF02743">
    <property type="entry name" value="dCache_1"/>
    <property type="match status" value="1"/>
</dbReference>
<evidence type="ECO:0000256" key="9">
    <source>
        <dbReference type="PROSITE-ProRule" id="PRU00284"/>
    </source>
</evidence>
<dbReference type="GO" id="GO:0006935">
    <property type="term" value="P:chemotaxis"/>
    <property type="evidence" value="ECO:0007669"/>
    <property type="project" value="UniProtKB-KW"/>
</dbReference>
<dbReference type="Gene3D" id="3.30.450.20">
    <property type="entry name" value="PAS domain"/>
    <property type="match status" value="2"/>
</dbReference>
<feature type="transmembrane region" description="Helical" evidence="11">
    <location>
        <begin position="291"/>
        <end position="314"/>
    </location>
</feature>
<dbReference type="GO" id="GO:0007165">
    <property type="term" value="P:signal transduction"/>
    <property type="evidence" value="ECO:0007669"/>
    <property type="project" value="UniProtKB-KW"/>
</dbReference>
<evidence type="ECO:0000256" key="2">
    <source>
        <dbReference type="ARBA" id="ARBA00022475"/>
    </source>
</evidence>
<keyword evidence="2" id="KW-1003">Cell membrane</keyword>
<sequence>MRNKLKLKRRYGLGFKITSMYILVIIILMSGFGIMSYLKSVKMLEEGLKDATFEIIEQLELTIDSYFKGIEESFTAVSYQQDLQQVLDNPESVERMLKNFEGYIKAHKDIKSIYLGTKDKKMYLYPAADIKEGFDPTVRPWYKQAVASKKLIWTDPYIDEDTGKLVISAAIPIYNKSANNEFVGVLAVDISLETLTKMANSIQIGAKGYPVLIDRNGHIMTHKDMKLIGKTVPVKIVADAINKSKEGVVDYKFKENGKLYDKFAVYTTIDRLGWKILVIMYMNEISGKVKFILESVLMFSVIFLLVGIVVSYLLSKSIIKPIEVLVDGMRKIKGGDLTVRCNINSKDEIGELAKDFNTTASELNKLIKQVKGVVDEVTSASQNLAATAEEVSASADEVANAVEEIANGATEQAADTEKGVRIVNRLAEKIVELNTSADEMLNSAKEIMDVNTSSMDLVEELKDKTEKNDEAIKRIEKAIIELDSKTKNIGDILDTIASISEQTNLLALNASIEAARAGEHGRGFAVVADEIRKLAEDSGSASDKIKEIITEILKESKNTVEIMKEVKIRSKEQSQNVFEVNKAFGLISESIEKIAGKIENLYEFVNDINKDKDLIVDSISSISAVSEQTAASSEQVSASMQQQVSAIEEVAKAADKLNGLAMNLEEEVNRFKVE</sequence>
<feature type="coiled-coil region" evidence="10">
    <location>
        <begin position="458"/>
        <end position="488"/>
    </location>
</feature>
<dbReference type="InterPro" id="IPR004089">
    <property type="entry name" value="MCPsignal_dom"/>
</dbReference>
<dbReference type="SMART" id="SM00304">
    <property type="entry name" value="HAMP"/>
    <property type="match status" value="1"/>
</dbReference>
<evidence type="ECO:0000256" key="1">
    <source>
        <dbReference type="ARBA" id="ARBA00004651"/>
    </source>
</evidence>
<proteinExistence type="inferred from homology"/>
<dbReference type="GO" id="GO:0005886">
    <property type="term" value="C:plasma membrane"/>
    <property type="evidence" value="ECO:0007669"/>
    <property type="project" value="UniProtKB-SubCell"/>
</dbReference>
<dbReference type="CDD" id="cd06225">
    <property type="entry name" value="HAMP"/>
    <property type="match status" value="1"/>
</dbReference>
<dbReference type="InterPro" id="IPR003660">
    <property type="entry name" value="HAMP_dom"/>
</dbReference>
<dbReference type="SUPFAM" id="SSF58104">
    <property type="entry name" value="Methyl-accepting chemotaxis protein (MCP) signaling domain"/>
    <property type="match status" value="1"/>
</dbReference>
<dbReference type="Gene3D" id="1.10.8.500">
    <property type="entry name" value="HAMP domain in histidine kinase"/>
    <property type="match status" value="1"/>
</dbReference>
<feature type="coiled-coil region" evidence="10">
    <location>
        <begin position="647"/>
        <end position="674"/>
    </location>
</feature>
<dbReference type="CDD" id="cd12913">
    <property type="entry name" value="PDC1_MCP_like"/>
    <property type="match status" value="1"/>
</dbReference>
<feature type="domain" description="Methyl-accepting transducer" evidence="12">
    <location>
        <begin position="387"/>
        <end position="644"/>
    </location>
</feature>
<evidence type="ECO:0000256" key="6">
    <source>
        <dbReference type="ARBA" id="ARBA00023136"/>
    </source>
</evidence>
<dbReference type="RefSeq" id="WP_163235293.1">
    <property type="nucleotide sequence ID" value="NZ_CP048617.1"/>
</dbReference>
<organism evidence="14 15">
    <name type="scientific">Caloranaerobacter azorensis</name>
    <dbReference type="NCBI Taxonomy" id="116090"/>
    <lineage>
        <taxon>Bacteria</taxon>
        <taxon>Bacillati</taxon>
        <taxon>Bacillota</taxon>
        <taxon>Tissierellia</taxon>
        <taxon>Tissierellales</taxon>
        <taxon>Thermohalobacteraceae</taxon>
        <taxon>Caloranaerobacter</taxon>
    </lineage>
</organism>
<evidence type="ECO:0000256" key="7">
    <source>
        <dbReference type="ARBA" id="ARBA00023224"/>
    </source>
</evidence>
<evidence type="ECO:0000313" key="14">
    <source>
        <dbReference type="EMBL" id="QIB27459.1"/>
    </source>
</evidence>
<protein>
    <submittedName>
        <fullName evidence="14">Methyl-accepting chemotaxis protein</fullName>
    </submittedName>
</protein>
<comment type="similarity">
    <text evidence="8">Belongs to the methyl-accepting chemotaxis (MCP) protein family.</text>
</comment>
<gene>
    <name evidence="14" type="ORF">G3A45_09255</name>
</gene>
<dbReference type="SUPFAM" id="SSF103190">
    <property type="entry name" value="Sensory domain-like"/>
    <property type="match status" value="1"/>
</dbReference>
<evidence type="ECO:0000256" key="5">
    <source>
        <dbReference type="ARBA" id="ARBA00022989"/>
    </source>
</evidence>
<dbReference type="PANTHER" id="PTHR32089:SF112">
    <property type="entry name" value="LYSOZYME-LIKE PROTEIN-RELATED"/>
    <property type="match status" value="1"/>
</dbReference>
<dbReference type="Proteomes" id="UP000464452">
    <property type="component" value="Chromosome"/>
</dbReference>
<evidence type="ECO:0000256" key="4">
    <source>
        <dbReference type="ARBA" id="ARBA00022692"/>
    </source>
</evidence>
<dbReference type="CDD" id="cd11386">
    <property type="entry name" value="MCP_signal"/>
    <property type="match status" value="1"/>
</dbReference>
<evidence type="ECO:0000256" key="8">
    <source>
        <dbReference type="ARBA" id="ARBA00029447"/>
    </source>
</evidence>
<feature type="transmembrane region" description="Helical" evidence="11">
    <location>
        <begin position="20"/>
        <end position="38"/>
    </location>
</feature>
<evidence type="ECO:0000259" key="12">
    <source>
        <dbReference type="PROSITE" id="PS50111"/>
    </source>
</evidence>
<dbReference type="KEGG" id="cazo:G3A45_09255"/>
<dbReference type="AlphaFoldDB" id="A0A6P1YDM4"/>
<accession>A0A6P1YDM4</accession>
<dbReference type="PROSITE" id="PS50885">
    <property type="entry name" value="HAMP"/>
    <property type="match status" value="1"/>
</dbReference>
<name>A0A6P1YDM4_9FIRM</name>
<reference evidence="14 15" key="1">
    <citation type="submission" date="2020-02" db="EMBL/GenBank/DDBJ databases">
        <title>Thermophilic hydrogen producing bacteria, Caloranaerobacter azorensis.</title>
        <authorList>
            <person name="Baek K."/>
        </authorList>
    </citation>
    <scope>NUCLEOTIDE SEQUENCE [LARGE SCALE GENOMIC DNA]</scope>
    <source>
        <strain evidence="14 15">T3-1</strain>
    </source>
</reference>
<dbReference type="Gene3D" id="1.10.287.950">
    <property type="entry name" value="Methyl-accepting chemotaxis protein"/>
    <property type="match status" value="1"/>
</dbReference>